<feature type="transmembrane region" description="Helical" evidence="1">
    <location>
        <begin position="108"/>
        <end position="128"/>
    </location>
</feature>
<organism evidence="2 3">
    <name type="scientific">Streptomyces adustus</name>
    <dbReference type="NCBI Taxonomy" id="1609272"/>
    <lineage>
        <taxon>Bacteria</taxon>
        <taxon>Bacillati</taxon>
        <taxon>Actinomycetota</taxon>
        <taxon>Actinomycetes</taxon>
        <taxon>Kitasatosporales</taxon>
        <taxon>Streptomycetaceae</taxon>
        <taxon>Streptomyces</taxon>
    </lineage>
</organism>
<dbReference type="RefSeq" id="WP_152885260.1">
    <property type="nucleotide sequence ID" value="NZ_VJZD01000009.1"/>
</dbReference>
<dbReference type="Proteomes" id="UP000325849">
    <property type="component" value="Unassembled WGS sequence"/>
</dbReference>
<keyword evidence="1" id="KW-0472">Membrane</keyword>
<feature type="transmembrane region" description="Helical" evidence="1">
    <location>
        <begin position="537"/>
        <end position="557"/>
    </location>
</feature>
<name>A0A5N8V5T7_9ACTN</name>
<feature type="transmembrane region" description="Helical" evidence="1">
    <location>
        <begin position="163"/>
        <end position="185"/>
    </location>
</feature>
<evidence type="ECO:0000313" key="3">
    <source>
        <dbReference type="Proteomes" id="UP000325849"/>
    </source>
</evidence>
<dbReference type="AlphaFoldDB" id="A0A5N8V5T7"/>
<keyword evidence="1" id="KW-1133">Transmembrane helix</keyword>
<dbReference type="OrthoDB" id="3824601at2"/>
<feature type="transmembrane region" description="Helical" evidence="1">
    <location>
        <begin position="197"/>
        <end position="217"/>
    </location>
</feature>
<protein>
    <submittedName>
        <fullName evidence="2">Uncharacterized protein</fullName>
    </submittedName>
</protein>
<sequence>MNTDVRRTLPATAIPDGCLPWSTEQTRRWTRELPPGWIPVRWVGLSIFQLVWLMGALAALGLNWAGVPPYLAALAGLHLVWLPLRPEIVRVSAPVLALVTVAVRPEPVLPVLVGAFLLTAVSLTVSELRLRARRRQREAAVAAAGGVTAVLPDADQPLGRGRLLSGLGIALIVLVAAGVPVTAAIGMWDTSEGRRFVALAGLYATGLGVTALLSGVLGRRRAVALRAAPVPVLRVLVREDRRVDAEVYAADDVAGLRPLFTVATVRLDLEADRGEDGGTADDEAELDDFLEELDDKRPKPLREAVLYGAPYDGAEVVLVSAARKPGDPPVAERSTGPARPLPAVAVRWRLRVAKRQAAWTAADDERHRGLVAAALLTTETVPVRRWRAGALDRLSAFLMVLAGVFLCWMVFTDRDGDLWQQFVCFLGGLYGAFRIPVKLCWRITADRTGVWLNSLRGTTHIPWDDVRSVRRQVFELRLRWRGGESWAVSTFSWTWCQRRFGLTHPYDALAAELSAMQADPALRPTGDSEERERGRPLWPLGVPLAVLWVAGALVALVSSGGW</sequence>
<gene>
    <name evidence="2" type="ORF">FNH09_04085</name>
</gene>
<keyword evidence="1" id="KW-0812">Transmembrane</keyword>
<evidence type="ECO:0000313" key="2">
    <source>
        <dbReference type="EMBL" id="MPY30517.1"/>
    </source>
</evidence>
<reference evidence="2 3" key="1">
    <citation type="submission" date="2019-07" db="EMBL/GenBank/DDBJ databases">
        <title>New species of Amycolatopsis and Streptomyces.</title>
        <authorList>
            <person name="Duangmal K."/>
            <person name="Teo W.F.A."/>
            <person name="Lipun K."/>
        </authorList>
    </citation>
    <scope>NUCLEOTIDE SEQUENCE [LARGE SCALE GENOMIC DNA]</scope>
    <source>
        <strain evidence="2 3">NBRC 109810</strain>
    </source>
</reference>
<feature type="transmembrane region" description="Helical" evidence="1">
    <location>
        <begin position="394"/>
        <end position="412"/>
    </location>
</feature>
<proteinExistence type="predicted"/>
<comment type="caution">
    <text evidence="2">The sequence shown here is derived from an EMBL/GenBank/DDBJ whole genome shotgun (WGS) entry which is preliminary data.</text>
</comment>
<evidence type="ECO:0000256" key="1">
    <source>
        <dbReference type="SAM" id="Phobius"/>
    </source>
</evidence>
<keyword evidence="3" id="KW-1185">Reference proteome</keyword>
<feature type="transmembrane region" description="Helical" evidence="1">
    <location>
        <begin position="418"/>
        <end position="437"/>
    </location>
</feature>
<dbReference type="EMBL" id="VJZD01000009">
    <property type="protein sequence ID" value="MPY30517.1"/>
    <property type="molecule type" value="Genomic_DNA"/>
</dbReference>
<accession>A0A5N8V5T7</accession>